<dbReference type="InterPro" id="IPR036875">
    <property type="entry name" value="Znf_CCHC_sf"/>
</dbReference>
<evidence type="ECO:0000259" key="1">
    <source>
        <dbReference type="SMART" id="SM00343"/>
    </source>
</evidence>
<dbReference type="SUPFAM" id="SSF57756">
    <property type="entry name" value="Retrovirus zinc finger-like domains"/>
    <property type="match status" value="1"/>
</dbReference>
<protein>
    <recommendedName>
        <fullName evidence="1">CCHC-type domain-containing protein</fullName>
    </recommendedName>
</protein>
<gene>
    <name evidence="2" type="ORF">AMTR_s00090p00121280</name>
</gene>
<accession>W1P3Z8</accession>
<dbReference type="EMBL" id="KI394757">
    <property type="protein sequence ID" value="ERN01660.1"/>
    <property type="molecule type" value="Genomic_DNA"/>
</dbReference>
<dbReference type="Gramene" id="ERN01660">
    <property type="protein sequence ID" value="ERN01660"/>
    <property type="gene ID" value="AMTR_s00090p00121280"/>
</dbReference>
<dbReference type="GO" id="GO:0003676">
    <property type="term" value="F:nucleic acid binding"/>
    <property type="evidence" value="ECO:0007669"/>
    <property type="project" value="InterPro"/>
</dbReference>
<sequence length="214" mass="24447">MMLIWIEMDMINVEIPIGAMDTALKLRKTSRSRQFLIKLCPKFEHVQPAILKQEGSHDIDKILPELLAEETRLKSLSIHGDYSKDSALLAASDIRKERDMSKVQYYNCQEMRHLANNSKKRKVCNYCKETGHLITECRKRPQNKKKPPQAYVVVMSTSDTTFIAPTPPFVMHALPSIPSQSQSASFTPEFLQQVIQTLYASGFSKRLISKLLGY</sequence>
<dbReference type="SMART" id="SM00343">
    <property type="entry name" value="ZnF_C2HC"/>
    <property type="match status" value="1"/>
</dbReference>
<dbReference type="HOGENOM" id="CLU_1290530_0_0_1"/>
<keyword evidence="3" id="KW-1185">Reference proteome</keyword>
<dbReference type="Pfam" id="PF00098">
    <property type="entry name" value="zf-CCHC"/>
    <property type="match status" value="1"/>
</dbReference>
<dbReference type="InterPro" id="IPR001878">
    <property type="entry name" value="Znf_CCHC"/>
</dbReference>
<dbReference type="Proteomes" id="UP000017836">
    <property type="component" value="Unassembled WGS sequence"/>
</dbReference>
<dbReference type="GO" id="GO:0008270">
    <property type="term" value="F:zinc ion binding"/>
    <property type="evidence" value="ECO:0007669"/>
    <property type="project" value="InterPro"/>
</dbReference>
<proteinExistence type="predicted"/>
<dbReference type="eggNOG" id="ENOG502SCCY">
    <property type="taxonomic scope" value="Eukaryota"/>
</dbReference>
<dbReference type="AlphaFoldDB" id="W1P3Z8"/>
<feature type="domain" description="CCHC-type" evidence="1">
    <location>
        <begin position="123"/>
        <end position="139"/>
    </location>
</feature>
<organism evidence="2 3">
    <name type="scientific">Amborella trichopoda</name>
    <dbReference type="NCBI Taxonomy" id="13333"/>
    <lineage>
        <taxon>Eukaryota</taxon>
        <taxon>Viridiplantae</taxon>
        <taxon>Streptophyta</taxon>
        <taxon>Embryophyta</taxon>
        <taxon>Tracheophyta</taxon>
        <taxon>Spermatophyta</taxon>
        <taxon>Magnoliopsida</taxon>
        <taxon>Amborellales</taxon>
        <taxon>Amborellaceae</taxon>
        <taxon>Amborella</taxon>
    </lineage>
</organism>
<name>W1P3Z8_AMBTC</name>
<dbReference type="Gene3D" id="4.10.60.10">
    <property type="entry name" value="Zinc finger, CCHC-type"/>
    <property type="match status" value="1"/>
</dbReference>
<evidence type="ECO:0000313" key="3">
    <source>
        <dbReference type="Proteomes" id="UP000017836"/>
    </source>
</evidence>
<reference evidence="3" key="1">
    <citation type="journal article" date="2013" name="Science">
        <title>The Amborella genome and the evolution of flowering plants.</title>
        <authorList>
            <consortium name="Amborella Genome Project"/>
        </authorList>
    </citation>
    <scope>NUCLEOTIDE SEQUENCE [LARGE SCALE GENOMIC DNA]</scope>
</reference>
<dbReference type="OMA" id="LIWIEMD"/>
<evidence type="ECO:0000313" key="2">
    <source>
        <dbReference type="EMBL" id="ERN01660.1"/>
    </source>
</evidence>